<accession>A0ABY5X3F2</accession>
<reference evidence="1" key="1">
    <citation type="submission" date="2022-07" db="EMBL/GenBank/DDBJ databases">
        <title>Genetic diversity of Erwinia pyrifoliae.</title>
        <authorList>
            <person name="Park D.S."/>
            <person name="Ham H."/>
        </authorList>
    </citation>
    <scope>NUCLEOTIDE SEQUENCE</scope>
    <source>
        <strain evidence="1">CP201486</strain>
    </source>
</reference>
<proteinExistence type="predicted"/>
<sequence>MKYDVAELISTMLKEAGMSEFISDDLSNHSTISLNMKDDIPAINIKSIDDDVWLWAKLGEFNINSLAYSSINLLPLMFDYNEEYFITGQPCLYPVDGQLELRAQVLEKHLASANDFLSVLDHYLTIMLNYRSVLA</sequence>
<dbReference type="GeneID" id="92236851"/>
<evidence type="ECO:0008006" key="3">
    <source>
        <dbReference type="Google" id="ProtNLM"/>
    </source>
</evidence>
<keyword evidence="2" id="KW-1185">Reference proteome</keyword>
<gene>
    <name evidence="1" type="ORF">NYP84_09395</name>
</gene>
<name>A0ABY5X3F2_ERWPY</name>
<organism evidence="1 2">
    <name type="scientific">Erwinia pyrifoliae</name>
    <dbReference type="NCBI Taxonomy" id="79967"/>
    <lineage>
        <taxon>Bacteria</taxon>
        <taxon>Pseudomonadati</taxon>
        <taxon>Pseudomonadota</taxon>
        <taxon>Gammaproteobacteria</taxon>
        <taxon>Enterobacterales</taxon>
        <taxon>Erwiniaceae</taxon>
        <taxon>Erwinia</taxon>
    </lineage>
</organism>
<protein>
    <recommendedName>
        <fullName evidence="3">Surface presentation of antigens protein SpaK</fullName>
    </recommendedName>
</protein>
<dbReference type="SUPFAM" id="SSF69635">
    <property type="entry name" value="Type III secretory system chaperone-like"/>
    <property type="match status" value="1"/>
</dbReference>
<dbReference type="CDD" id="cd17035">
    <property type="entry name" value="T3SC_IB_Spa15-like"/>
    <property type="match status" value="1"/>
</dbReference>
<dbReference type="Gene3D" id="3.30.1460.10">
    <property type="match status" value="1"/>
</dbReference>
<dbReference type="Pfam" id="PF03519">
    <property type="entry name" value="Invas_SpaK"/>
    <property type="match status" value="1"/>
</dbReference>
<dbReference type="InterPro" id="IPR003065">
    <property type="entry name" value="Invas_SpaK"/>
</dbReference>
<evidence type="ECO:0000313" key="2">
    <source>
        <dbReference type="Proteomes" id="UP001058553"/>
    </source>
</evidence>
<evidence type="ECO:0000313" key="1">
    <source>
        <dbReference type="EMBL" id="UWS31897.1"/>
    </source>
</evidence>
<dbReference type="Proteomes" id="UP001058553">
    <property type="component" value="Chromosome"/>
</dbReference>
<dbReference type="RefSeq" id="WP_012668292.1">
    <property type="nucleotide sequence ID" value="NZ_CP023567.1"/>
</dbReference>
<dbReference type="EMBL" id="CP103445">
    <property type="protein sequence ID" value="UWS31897.1"/>
    <property type="molecule type" value="Genomic_DNA"/>
</dbReference>